<dbReference type="EMBL" id="BOMY01000034">
    <property type="protein sequence ID" value="GIF22701.1"/>
    <property type="molecule type" value="Genomic_DNA"/>
</dbReference>
<reference evidence="1" key="1">
    <citation type="submission" date="2021-01" db="EMBL/GenBank/DDBJ databases">
        <title>Whole genome shotgun sequence of Actinoplanes tereljensis NBRC 105297.</title>
        <authorList>
            <person name="Komaki H."/>
            <person name="Tamura T."/>
        </authorList>
    </citation>
    <scope>NUCLEOTIDE SEQUENCE</scope>
    <source>
        <strain evidence="1">NBRC 105297</strain>
    </source>
</reference>
<accession>A0A919TUD6</accession>
<evidence type="ECO:0000313" key="2">
    <source>
        <dbReference type="Proteomes" id="UP000623608"/>
    </source>
</evidence>
<organism evidence="1 2">
    <name type="scientific">Paractinoplanes tereljensis</name>
    <dbReference type="NCBI Taxonomy" id="571912"/>
    <lineage>
        <taxon>Bacteria</taxon>
        <taxon>Bacillati</taxon>
        <taxon>Actinomycetota</taxon>
        <taxon>Actinomycetes</taxon>
        <taxon>Micromonosporales</taxon>
        <taxon>Micromonosporaceae</taxon>
        <taxon>Paractinoplanes</taxon>
    </lineage>
</organism>
<sequence length="185" mass="19350">MSASPVSTVYYSALSGECPTLDSPEAKRFTGSRKGRLVPSPPQQEAYQWINCSWRLPSGALWVTLLIKIYRDGFAPTQTAHGNAEIDVTNSAATDAARVKTDKSGAFRAIERTTPSGRAAMSADGTADSLVQTTAVGNVSVTVMLFKSATPGANASARADALIAQLATIADAMTAEIAGQLVAQR</sequence>
<dbReference type="AlphaFoldDB" id="A0A919TUD6"/>
<proteinExistence type="predicted"/>
<dbReference type="Proteomes" id="UP000623608">
    <property type="component" value="Unassembled WGS sequence"/>
</dbReference>
<keyword evidence="2" id="KW-1185">Reference proteome</keyword>
<comment type="caution">
    <text evidence="1">The sequence shown here is derived from an EMBL/GenBank/DDBJ whole genome shotgun (WGS) entry which is preliminary data.</text>
</comment>
<protein>
    <submittedName>
        <fullName evidence="1">Uncharacterized protein</fullName>
    </submittedName>
</protein>
<gene>
    <name evidence="1" type="ORF">Ate02nite_54310</name>
</gene>
<evidence type="ECO:0000313" key="1">
    <source>
        <dbReference type="EMBL" id="GIF22701.1"/>
    </source>
</evidence>
<name>A0A919TUD6_9ACTN</name>